<feature type="chain" id="PRO_5040574460" evidence="1">
    <location>
        <begin position="22"/>
        <end position="113"/>
    </location>
</feature>
<evidence type="ECO:0000256" key="1">
    <source>
        <dbReference type="SAM" id="SignalP"/>
    </source>
</evidence>
<proteinExistence type="predicted"/>
<reference evidence="4" key="2">
    <citation type="journal article" date="2019" name="BMC Plant Biol.">
        <title>Novel haplotypes and networks of AVR-Pik alleles in Magnaporthe oryzae.</title>
        <authorList>
            <person name="Li J."/>
            <person name="Wang Q."/>
            <person name="Li C."/>
            <person name="Bi Y."/>
            <person name="Fu X."/>
            <person name="Wang R."/>
        </authorList>
    </citation>
    <scope>NUCLEOTIDE SEQUENCE</scope>
    <source>
        <strain evidence="4">Y96162a</strain>
    </source>
</reference>
<feature type="domain" description="AVR-Pik-like HMA interaction" evidence="2">
    <location>
        <begin position="51"/>
        <end position="111"/>
    </location>
</feature>
<gene>
    <name evidence="3" type="primary">AVR-Pik</name>
    <name evidence="3" type="synonym">AVR-Pikm</name>
    <name evidence="3" type="synonym">AVR-Pikp</name>
</gene>
<reference evidence="3" key="1">
    <citation type="submission" date="2016-12" db="EMBL/GenBank/DDBJ databases">
        <title>Identification and Analysis of Magnaporthe oryzae Avirulence Genes in Liaoning Province.</title>
        <authorList>
            <person name="Li S."/>
            <person name="Wei S."/>
            <person name="Zheng W."/>
        </authorList>
    </citation>
    <scope>NUCLEOTIDE SEQUENCE</scope>
    <source>
        <strain evidence="3">FQ-78</strain>
    </source>
</reference>
<evidence type="ECO:0000313" key="4">
    <source>
        <dbReference type="EMBL" id="QCS35870.1"/>
    </source>
</evidence>
<evidence type="ECO:0000313" key="3">
    <source>
        <dbReference type="EMBL" id="AQW44852.1"/>
    </source>
</evidence>
<organism evidence="3">
    <name type="scientific">Pyricularia oryzae</name>
    <name type="common">Rice blast fungus</name>
    <name type="synonym">Magnaporthe oryzae</name>
    <dbReference type="NCBI Taxonomy" id="318829"/>
    <lineage>
        <taxon>Eukaryota</taxon>
        <taxon>Fungi</taxon>
        <taxon>Dikarya</taxon>
        <taxon>Ascomycota</taxon>
        <taxon>Pezizomycotina</taxon>
        <taxon>Sordariomycetes</taxon>
        <taxon>Sordariomycetidae</taxon>
        <taxon>Magnaporthales</taxon>
        <taxon>Pyriculariaceae</taxon>
        <taxon>Pyricularia</taxon>
    </lineage>
</organism>
<sequence length="113" mass="12964">MRVTTFNTFLLTLGTVAVVNAETGNKYIEKRAIDLSRERDPNFFDHADIPVPECFWFMFKNNVRQDAGTCYSSWKMDMKVGPNWVHIKSDDNCNLSGDFPPGWIVLGKKRPGF</sequence>
<evidence type="ECO:0000259" key="2">
    <source>
        <dbReference type="Pfam" id="PF22383"/>
    </source>
</evidence>
<dbReference type="EMBL" id="KY432943">
    <property type="protein sequence ID" value="AQW44852.1"/>
    <property type="molecule type" value="Genomic_DNA"/>
</dbReference>
<dbReference type="SMR" id="A0A1S6R4X5"/>
<dbReference type="CDD" id="cd23000">
    <property type="entry name" value="AVR-Pik_HID"/>
    <property type="match status" value="1"/>
</dbReference>
<dbReference type="AlphaFoldDB" id="A0A1S6R4X5"/>
<protein>
    <submittedName>
        <fullName evidence="3">AVR-Pik</fullName>
    </submittedName>
</protein>
<feature type="signal peptide" evidence="1">
    <location>
        <begin position="1"/>
        <end position="21"/>
    </location>
</feature>
<keyword evidence="1" id="KW-0732">Signal</keyword>
<dbReference type="EMBL" id="MK327189">
    <property type="protein sequence ID" value="QCS35870.1"/>
    <property type="molecule type" value="Genomic_DNA"/>
</dbReference>
<dbReference type="InterPro" id="IPR055026">
    <property type="entry name" value="AVR-Pik_HID"/>
</dbReference>
<name>A0A1S6R4X5_PYROR</name>
<accession>A0A1S6R4X5</accession>
<dbReference type="Pfam" id="PF22383">
    <property type="entry name" value="AVR-Pik_HID"/>
    <property type="match status" value="1"/>
</dbReference>